<dbReference type="PANTHER" id="PTHR32428:SF2">
    <property type="entry name" value="TARGET OF RAPAMYCIN COMPLEX 2 SUBUNIT BIT61-RELATED"/>
    <property type="match status" value="1"/>
</dbReference>
<proteinExistence type="predicted"/>
<dbReference type="Proteomes" id="UP000054304">
    <property type="component" value="Unassembled WGS sequence"/>
</dbReference>
<dbReference type="GO" id="GO:0031932">
    <property type="term" value="C:TORC2 complex"/>
    <property type="evidence" value="ECO:0007669"/>
    <property type="project" value="TreeGrafter"/>
</dbReference>
<protein>
    <submittedName>
        <fullName evidence="2">LALA0S02e05512g1_1</fullName>
    </submittedName>
</protein>
<feature type="compositionally biased region" description="Polar residues" evidence="1">
    <location>
        <begin position="121"/>
        <end position="162"/>
    </location>
</feature>
<dbReference type="Pfam" id="PF08539">
    <property type="entry name" value="HbrB"/>
    <property type="match status" value="1"/>
</dbReference>
<sequence length="547" mass="61226">MSAELHRKRSSSALPAFQRLPNKTKDKTRARFYSISSKIVPQTIQVGENGDNEDEELSSQDIRNAEVSNSSPVIPSLSKVGFQSIYQNPSNKLSQKNVSSAGDPERRIRTASSTSSIRSNGMRSYQSYQSESNVSTISKKKSQNSLLGRTSTLKRPTTNNTIDQRRDDNTSISNIGSGSSSSSLRMRTPSIRKNPFSMAAKKLFSRTEGRLEKSREASKSPTSGASLTFAKFLNSKYGKHVGKATAHHKHSAGSLIDTGKATQIFGTNGANSAKEVSLQLANEPSMDPSDVQMLYDLVKNLRSLETNYRNFTDEEMDALMSNIWGVFCSVVITLFRNKELWELPAKIEDLNHVFSFYIKLKVSSQSRHSSSKFLGEIGEFMSTCLFILENQIVFNYSNENTINTALKRLCLIWGVFYQQVYHNVMAIFLPIELSFRTDTKYWSEAHVDFNGANFNGARTGSLSLDILLLTSFRDAIVSPYYESFINSNEGASESFHLYIMNEEEEKGVTQRDKLTLLQCFGILSSIRSTGIKQKVIEELLIGIRKSI</sequence>
<feature type="compositionally biased region" description="Low complexity" evidence="1">
    <location>
        <begin position="110"/>
        <end position="119"/>
    </location>
</feature>
<feature type="compositionally biased region" description="Polar residues" evidence="1">
    <location>
        <begin position="91"/>
        <end position="100"/>
    </location>
</feature>
<dbReference type="EMBL" id="LN736361">
    <property type="protein sequence ID" value="CEP61045.1"/>
    <property type="molecule type" value="Genomic_DNA"/>
</dbReference>
<evidence type="ECO:0000313" key="3">
    <source>
        <dbReference type="Proteomes" id="UP000054304"/>
    </source>
</evidence>
<dbReference type="InterPro" id="IPR013745">
    <property type="entry name" value="Bit61/PRR5"/>
</dbReference>
<evidence type="ECO:0000256" key="1">
    <source>
        <dbReference type="SAM" id="MobiDB-lite"/>
    </source>
</evidence>
<dbReference type="STRING" id="1245769.A0A0C7MUC2"/>
<dbReference type="AlphaFoldDB" id="A0A0C7MUC2"/>
<dbReference type="GO" id="GO:0038203">
    <property type="term" value="P:TORC2 signaling"/>
    <property type="evidence" value="ECO:0007669"/>
    <property type="project" value="TreeGrafter"/>
</dbReference>
<feature type="region of interest" description="Disordered" evidence="1">
    <location>
        <begin position="1"/>
        <end position="33"/>
    </location>
</feature>
<reference evidence="2 3" key="1">
    <citation type="submission" date="2014-12" db="EMBL/GenBank/DDBJ databases">
        <authorList>
            <person name="Neuveglise Cecile"/>
        </authorList>
    </citation>
    <scope>NUCLEOTIDE SEQUENCE [LARGE SCALE GENOMIC DNA]</scope>
    <source>
        <strain evidence="2 3">CBS 12615</strain>
    </source>
</reference>
<accession>A0A0C7MUC2</accession>
<feature type="region of interest" description="Disordered" evidence="1">
    <location>
        <begin position="91"/>
        <end position="200"/>
    </location>
</feature>
<keyword evidence="3" id="KW-1185">Reference proteome</keyword>
<dbReference type="OrthoDB" id="2290221at2759"/>
<dbReference type="RefSeq" id="XP_022627282.1">
    <property type="nucleotide sequence ID" value="XM_022773791.1"/>
</dbReference>
<evidence type="ECO:0000313" key="2">
    <source>
        <dbReference type="EMBL" id="CEP61045.1"/>
    </source>
</evidence>
<dbReference type="GeneID" id="34684459"/>
<feature type="compositionally biased region" description="Basic residues" evidence="1">
    <location>
        <begin position="1"/>
        <end position="10"/>
    </location>
</feature>
<gene>
    <name evidence="2" type="ORF">LALA0_S02e05512g</name>
</gene>
<dbReference type="PANTHER" id="PTHR32428">
    <property type="entry name" value="TARGET OF RAPAMYCIN COMPLEX 2 SUBUNIT BIT61-RELATED"/>
    <property type="match status" value="1"/>
</dbReference>
<feature type="compositionally biased region" description="Low complexity" evidence="1">
    <location>
        <begin position="171"/>
        <end position="183"/>
    </location>
</feature>
<dbReference type="HOGENOM" id="CLU_037144_0_0_1"/>
<organism evidence="2 3">
    <name type="scientific">Lachancea lanzarotensis</name>
    <dbReference type="NCBI Taxonomy" id="1245769"/>
    <lineage>
        <taxon>Eukaryota</taxon>
        <taxon>Fungi</taxon>
        <taxon>Dikarya</taxon>
        <taxon>Ascomycota</taxon>
        <taxon>Saccharomycotina</taxon>
        <taxon>Saccharomycetes</taxon>
        <taxon>Saccharomycetales</taxon>
        <taxon>Saccharomycetaceae</taxon>
        <taxon>Lachancea</taxon>
    </lineage>
</organism>
<name>A0A0C7MUC2_9SACH</name>